<accession>A0ABT1MBB7</accession>
<comment type="caution">
    <text evidence="2">The sequence shown here is derived from an EMBL/GenBank/DDBJ whole genome shotgun (WGS) entry which is preliminary data.</text>
</comment>
<evidence type="ECO:0000313" key="3">
    <source>
        <dbReference type="Proteomes" id="UP001651690"/>
    </source>
</evidence>
<evidence type="ECO:0000256" key="1">
    <source>
        <dbReference type="SAM" id="Coils"/>
    </source>
</evidence>
<protein>
    <recommendedName>
        <fullName evidence="4">Transposase</fullName>
    </recommendedName>
</protein>
<dbReference type="RefSeq" id="WP_255064065.1">
    <property type="nucleotide sequence ID" value="NZ_JANDBD010000015.1"/>
</dbReference>
<organism evidence="2 3">
    <name type="scientific">Mycolicibacterium arenosum</name>
    <dbReference type="NCBI Taxonomy" id="2952157"/>
    <lineage>
        <taxon>Bacteria</taxon>
        <taxon>Bacillati</taxon>
        <taxon>Actinomycetota</taxon>
        <taxon>Actinomycetes</taxon>
        <taxon>Mycobacteriales</taxon>
        <taxon>Mycobacteriaceae</taxon>
        <taxon>Mycolicibacterium</taxon>
    </lineage>
</organism>
<dbReference type="Proteomes" id="UP001651690">
    <property type="component" value="Unassembled WGS sequence"/>
</dbReference>
<proteinExistence type="predicted"/>
<reference evidence="2 3" key="1">
    <citation type="submission" date="2022-06" db="EMBL/GenBank/DDBJ databases">
        <title>Mycolicibacterium sp. CAU 1645 isolated from seawater.</title>
        <authorList>
            <person name="Kim W."/>
        </authorList>
    </citation>
    <scope>NUCLEOTIDE SEQUENCE [LARGE SCALE GENOMIC DNA]</scope>
    <source>
        <strain evidence="2 3">CAU 1645</strain>
    </source>
</reference>
<feature type="coiled-coil region" evidence="1">
    <location>
        <begin position="205"/>
        <end position="253"/>
    </location>
</feature>
<keyword evidence="3" id="KW-1185">Reference proteome</keyword>
<keyword evidence="1" id="KW-0175">Coiled coil</keyword>
<sequence>MTLQADLDTLYGVVPEEFTALRTQLVTAAKKRGDSDAAKEIAHARRPTAAAWVVNNLVRTDSTARTRLTEMTSELRAAHSAMDGARIRELTTLQRRLVTDLVRAAFAAAALADPSAALRGDVTETLQAAIADPEVAARLGRLVKAEQWSGFGDFGASLADASTDTARPDLVAEPKPPRVSKAELRSAEKRHANAEAAVADGTSVLATARRRYERLLETLAVAEQAVHDAEQQLQDANNELAEADSAWAELRGESRT</sequence>
<evidence type="ECO:0008006" key="4">
    <source>
        <dbReference type="Google" id="ProtNLM"/>
    </source>
</evidence>
<dbReference type="EMBL" id="JANDBD010000015">
    <property type="protein sequence ID" value="MCP9276155.1"/>
    <property type="molecule type" value="Genomic_DNA"/>
</dbReference>
<evidence type="ECO:0000313" key="2">
    <source>
        <dbReference type="EMBL" id="MCP9276155.1"/>
    </source>
</evidence>
<gene>
    <name evidence="2" type="ORF">NM203_28610</name>
</gene>
<name>A0ABT1MBB7_9MYCO</name>